<evidence type="ECO:0000256" key="1">
    <source>
        <dbReference type="ARBA" id="ARBA00004886"/>
    </source>
</evidence>
<accession>A0A9X4R6Q6</accession>
<organism evidence="4 5">
    <name type="scientific">Pelomonas aquatica</name>
    <dbReference type="NCBI Taxonomy" id="431058"/>
    <lineage>
        <taxon>Bacteria</taxon>
        <taxon>Pseudomonadati</taxon>
        <taxon>Pseudomonadota</taxon>
        <taxon>Betaproteobacteria</taxon>
        <taxon>Burkholderiales</taxon>
        <taxon>Sphaerotilaceae</taxon>
        <taxon>Roseateles</taxon>
    </lineage>
</organism>
<dbReference type="Gene3D" id="1.10.10.1150">
    <property type="entry name" value="Coenzyme PQQ synthesis protein D (PqqD)"/>
    <property type="match status" value="1"/>
</dbReference>
<dbReference type="AlphaFoldDB" id="A0A9X4R6Q6"/>
<evidence type="ECO:0000313" key="4">
    <source>
        <dbReference type="EMBL" id="MDG0864584.1"/>
    </source>
</evidence>
<dbReference type="EMBL" id="SGUG01000036">
    <property type="protein sequence ID" value="MDG0864584.1"/>
    <property type="molecule type" value="Genomic_DNA"/>
</dbReference>
<evidence type="ECO:0000256" key="2">
    <source>
        <dbReference type="ARBA" id="ARBA00011741"/>
    </source>
</evidence>
<gene>
    <name evidence="4" type="primary">pqqD</name>
    <name evidence="4" type="ORF">EXJ73_19155</name>
</gene>
<dbReference type="InterPro" id="IPR022479">
    <property type="entry name" value="PqqD_bac"/>
</dbReference>
<dbReference type="InterPro" id="IPR008792">
    <property type="entry name" value="PQQD"/>
</dbReference>
<name>A0A9X4R6Q6_9BURK</name>
<comment type="caution">
    <text evidence="4">The sequence shown here is derived from an EMBL/GenBank/DDBJ whole genome shotgun (WGS) entry which is preliminary data.</text>
</comment>
<dbReference type="RefSeq" id="WP_268154197.1">
    <property type="nucleotide sequence ID" value="NZ_JAPPUW010000032.1"/>
</dbReference>
<dbReference type="NCBIfam" id="TIGR03859">
    <property type="entry name" value="PQQ_PqqD"/>
    <property type="match status" value="1"/>
</dbReference>
<dbReference type="Pfam" id="PF05402">
    <property type="entry name" value="PqqD"/>
    <property type="match status" value="1"/>
</dbReference>
<reference evidence="4" key="1">
    <citation type="submission" date="2019-02" db="EMBL/GenBank/DDBJ databases">
        <title>Draft genome of the type strain Pelomonas aquatica CCUG 52575T.</title>
        <authorList>
            <person name="Gomila M."/>
            <person name="Lalucat J."/>
        </authorList>
    </citation>
    <scope>NUCLEOTIDE SEQUENCE</scope>
    <source>
        <strain evidence="4">CCUG 52575</strain>
    </source>
</reference>
<keyword evidence="5" id="KW-1185">Reference proteome</keyword>
<evidence type="ECO:0000313" key="5">
    <source>
        <dbReference type="Proteomes" id="UP001152766"/>
    </source>
</evidence>
<protein>
    <submittedName>
        <fullName evidence="4">Pyrroloquinoline quinone biosynthesis peptide chaperone PqqD</fullName>
    </submittedName>
</protein>
<dbReference type="Proteomes" id="UP001152766">
    <property type="component" value="Unassembled WGS sequence"/>
</dbReference>
<sequence>MNSVSVQRLLELKPALSSLYRLQYEAVQQSWVLLYPEGMVRLNGPASEILCCCDGQRSVKQVIRELQERFDKSDLHDDICNFVRHAYERGWIS</sequence>
<proteinExistence type="predicted"/>
<comment type="subunit">
    <text evidence="2">Monomer. Interacts with PqqE.</text>
</comment>
<dbReference type="InterPro" id="IPR041881">
    <property type="entry name" value="PqqD_sf"/>
</dbReference>
<dbReference type="GO" id="GO:0018189">
    <property type="term" value="P:pyrroloquinoline quinone biosynthetic process"/>
    <property type="evidence" value="ECO:0007669"/>
    <property type="project" value="UniProtKB-KW"/>
</dbReference>
<evidence type="ECO:0000256" key="3">
    <source>
        <dbReference type="ARBA" id="ARBA00022905"/>
    </source>
</evidence>
<keyword evidence="3" id="KW-0884">PQQ biosynthesis</keyword>
<dbReference type="GO" id="GO:0048038">
    <property type="term" value="F:quinone binding"/>
    <property type="evidence" value="ECO:0007669"/>
    <property type="project" value="InterPro"/>
</dbReference>
<comment type="pathway">
    <text evidence="1">Cofactor biosynthesis; pyrroloquinoline quinone biosynthesis.</text>
</comment>